<keyword evidence="1" id="KW-0472">Membrane</keyword>
<evidence type="ECO:0000313" key="2">
    <source>
        <dbReference type="EMBL" id="NKW09923.1"/>
    </source>
</evidence>
<comment type="caution">
    <text evidence="2">The sequence shown here is derived from an EMBL/GenBank/DDBJ whole genome shotgun (WGS) entry which is preliminary data.</text>
</comment>
<evidence type="ECO:0000256" key="1">
    <source>
        <dbReference type="SAM" id="Phobius"/>
    </source>
</evidence>
<sequence>MIWKLTSPDQSAAMTAQLGVTPLNYSIKALSAYVIIAMAGAAIILVGAVAGALAQDASTSVPVSSIVDIFMPYLMEAAYALIAAAVGWLLVKWTKLTGLSIEASHRDALQTALKNAVNFGLNKLEDKADKESIDVKSAVLAAGIDYVLKSVPDAVKFFGLSPERLADLLEAKLYIYPDVGELVSYDEKSKGEGAAGA</sequence>
<organism evidence="2 3">
    <name type="scientific">Brucella tritici</name>
    <dbReference type="NCBI Taxonomy" id="94626"/>
    <lineage>
        <taxon>Bacteria</taxon>
        <taxon>Pseudomonadati</taxon>
        <taxon>Pseudomonadota</taxon>
        <taxon>Alphaproteobacteria</taxon>
        <taxon>Hyphomicrobiales</taxon>
        <taxon>Brucellaceae</taxon>
        <taxon>Brucella/Ochrobactrum group</taxon>
        <taxon>Brucella</taxon>
    </lineage>
</organism>
<reference evidence="2 3" key="1">
    <citation type="submission" date="2020-04" db="EMBL/GenBank/DDBJ databases">
        <title>Whole genome sequencing of clinical and environmental type strains of Ochrobactrum.</title>
        <authorList>
            <person name="Dharne M."/>
        </authorList>
    </citation>
    <scope>NUCLEOTIDE SEQUENCE [LARGE SCALE GENOMIC DNA]</scope>
    <source>
        <strain evidence="2 3">DSM 13340</strain>
    </source>
</reference>
<keyword evidence="1" id="KW-0812">Transmembrane</keyword>
<dbReference type="AlphaFoldDB" id="A0A7X6FQC6"/>
<keyword evidence="1" id="KW-1133">Transmembrane helix</keyword>
<feature type="transmembrane region" description="Helical" evidence="1">
    <location>
        <begin position="32"/>
        <end position="53"/>
    </location>
</feature>
<dbReference type="EMBL" id="JAAXZB010000001">
    <property type="protein sequence ID" value="NKW09923.1"/>
    <property type="molecule type" value="Genomic_DNA"/>
</dbReference>
<protein>
    <submittedName>
        <fullName evidence="2">Uncharacterized protein</fullName>
    </submittedName>
</protein>
<feature type="transmembrane region" description="Helical" evidence="1">
    <location>
        <begin position="73"/>
        <end position="91"/>
    </location>
</feature>
<dbReference type="Proteomes" id="UP000558475">
    <property type="component" value="Unassembled WGS sequence"/>
</dbReference>
<accession>A0A7X6FQC6</accession>
<proteinExistence type="predicted"/>
<gene>
    <name evidence="2" type="ORF">HGG76_11460</name>
</gene>
<name>A0A7X6FQC6_9HYPH</name>
<evidence type="ECO:0000313" key="3">
    <source>
        <dbReference type="Proteomes" id="UP000558475"/>
    </source>
</evidence>